<feature type="domain" description="Glycoside hydrolase family 5" evidence="6">
    <location>
        <begin position="75"/>
        <end position="371"/>
    </location>
</feature>
<dbReference type="PANTHER" id="PTHR31308:SF3">
    <property type="entry name" value="ENDOGLYCOCERAMIDASE"/>
    <property type="match status" value="1"/>
</dbReference>
<proteinExistence type="inferred from homology"/>
<dbReference type="Pfam" id="PF00150">
    <property type="entry name" value="Cellulase"/>
    <property type="match status" value="1"/>
</dbReference>
<dbReference type="InterPro" id="IPR052066">
    <property type="entry name" value="Glycosphingolipid_Hydrolases"/>
</dbReference>
<feature type="domain" description="Glycoside hydrolase family 5 C-terminal" evidence="7">
    <location>
        <begin position="393"/>
        <end position="470"/>
    </location>
</feature>
<dbReference type="InterPro" id="IPR001547">
    <property type="entry name" value="Glyco_hydro_5"/>
</dbReference>
<dbReference type="PANTHER" id="PTHR31308">
    <property type="match status" value="1"/>
</dbReference>
<comment type="similarity">
    <text evidence="1 4">Belongs to the glycosyl hydrolase 5 (cellulase A) family.</text>
</comment>
<dbReference type="Pfam" id="PF18564">
    <property type="entry name" value="Glyco_hydro_5_C"/>
    <property type="match status" value="1"/>
</dbReference>
<dbReference type="RefSeq" id="WP_043573168.1">
    <property type="nucleotide sequence ID" value="NZ_CP022752.1"/>
</dbReference>
<dbReference type="GO" id="GO:0004553">
    <property type="term" value="F:hydrolase activity, hydrolyzing O-glycosyl compounds"/>
    <property type="evidence" value="ECO:0007669"/>
    <property type="project" value="InterPro"/>
</dbReference>
<dbReference type="AlphaFoldDB" id="A0A223RSB2"/>
<organism evidence="8 9">
    <name type="scientific">Actinopolyspora erythraea</name>
    <dbReference type="NCBI Taxonomy" id="414996"/>
    <lineage>
        <taxon>Bacteria</taxon>
        <taxon>Bacillati</taxon>
        <taxon>Actinomycetota</taxon>
        <taxon>Actinomycetes</taxon>
        <taxon>Actinopolysporales</taxon>
        <taxon>Actinopolysporaceae</taxon>
        <taxon>Actinopolyspora</taxon>
    </lineage>
</organism>
<evidence type="ECO:0000256" key="4">
    <source>
        <dbReference type="RuleBase" id="RU361153"/>
    </source>
</evidence>
<dbReference type="EMBL" id="CP022752">
    <property type="protein sequence ID" value="ASU78741.1"/>
    <property type="molecule type" value="Genomic_DNA"/>
</dbReference>
<accession>A0A223RSB2</accession>
<evidence type="ECO:0000256" key="2">
    <source>
        <dbReference type="ARBA" id="ARBA00022801"/>
    </source>
</evidence>
<dbReference type="Gene3D" id="3.20.20.80">
    <property type="entry name" value="Glycosidases"/>
    <property type="match status" value="1"/>
</dbReference>
<feature type="chain" id="PRO_5011225961" evidence="5">
    <location>
        <begin position="26"/>
        <end position="477"/>
    </location>
</feature>
<name>A0A223RSB2_9ACTN</name>
<dbReference type="InterPro" id="IPR017853">
    <property type="entry name" value="GH"/>
</dbReference>
<keyword evidence="3 4" id="KW-0326">Glycosidase</keyword>
<dbReference type="Proteomes" id="UP000215043">
    <property type="component" value="Chromosome"/>
</dbReference>
<gene>
    <name evidence="8" type="ORF">CDG81_11150</name>
</gene>
<evidence type="ECO:0000313" key="8">
    <source>
        <dbReference type="EMBL" id="ASU78741.1"/>
    </source>
</evidence>
<dbReference type="Gene3D" id="2.60.40.1180">
    <property type="entry name" value="Golgi alpha-mannosidase II"/>
    <property type="match status" value="1"/>
</dbReference>
<dbReference type="InterPro" id="IPR013780">
    <property type="entry name" value="Glyco_hydro_b"/>
</dbReference>
<dbReference type="OrthoDB" id="4771662at2"/>
<dbReference type="KEGG" id="aey:CDG81_11150"/>
<dbReference type="GO" id="GO:0000272">
    <property type="term" value="P:polysaccharide catabolic process"/>
    <property type="evidence" value="ECO:0007669"/>
    <property type="project" value="InterPro"/>
</dbReference>
<evidence type="ECO:0000256" key="5">
    <source>
        <dbReference type="SAM" id="SignalP"/>
    </source>
</evidence>
<protein>
    <submittedName>
        <fullName evidence="8">Endoglycoceramidase</fullName>
    </submittedName>
</protein>
<dbReference type="GO" id="GO:1901136">
    <property type="term" value="P:carbohydrate derivative catabolic process"/>
    <property type="evidence" value="ECO:0007669"/>
    <property type="project" value="UniProtKB-ARBA"/>
</dbReference>
<evidence type="ECO:0000256" key="3">
    <source>
        <dbReference type="ARBA" id="ARBA00023295"/>
    </source>
</evidence>
<evidence type="ECO:0000313" key="9">
    <source>
        <dbReference type="Proteomes" id="UP000215043"/>
    </source>
</evidence>
<reference evidence="8 9" key="1">
    <citation type="submission" date="2017-08" db="EMBL/GenBank/DDBJ databases">
        <title>The complete genome sequence of moderately halophilic actinomycete Actinopolyspora erythraea YIM 90600, the producer of novel erythromycin, novel actinopolysporins A-C and tubercidin.</title>
        <authorList>
            <person name="Yin M."/>
            <person name="Tang S."/>
        </authorList>
    </citation>
    <scope>NUCLEOTIDE SEQUENCE [LARGE SCALE GENOMIC DNA]</scope>
    <source>
        <strain evidence="8 9">YIM 90600</strain>
    </source>
</reference>
<evidence type="ECO:0000256" key="1">
    <source>
        <dbReference type="ARBA" id="ARBA00005641"/>
    </source>
</evidence>
<keyword evidence="5" id="KW-0732">Signal</keyword>
<feature type="signal peptide" evidence="5">
    <location>
        <begin position="1"/>
        <end position="25"/>
    </location>
</feature>
<dbReference type="GO" id="GO:0016042">
    <property type="term" value="P:lipid catabolic process"/>
    <property type="evidence" value="ECO:0007669"/>
    <property type="project" value="UniProtKB-ARBA"/>
</dbReference>
<sequence>MRRPARALLAVATAAGLLSGVPVHAESDEGPEVTDRLRISGRWMLDEHDRTVLLHGVNNVDKTAPYVQPGDGFTVTAEDAELLARHGFNTVRLGVSFDGLMPRRGDIDEAYLDRLAQVVETLGEEGIRVLLDNHQDGLSEAWGGNGFPDWAVETEPFPWEPNPGFPLYYLMPSMNKAWDEFWNNTHGAVDHLGDALAALAERVSDEPAVLGIELLNEPWPGSAFPTCFPAGCPVFDREYQAVHEKLTARIREADPEMPVFWEPNVTWNQLMPTHMAEPPLTPPITDDQVAFSFHDYCIASQAAIYLGLPEQLLGACPAQHELTWSHADAFVERANVPAMVTEFGDSEPRVLAHTLERADQRFVGWQYWHYTSVSGAEPGADPFRSEIGDLLVRTYPRATAGTPEAMDFDADTGEFEYTYRPDPTIPAPTEIYVSDRHYETGYSVSVRGGRVTSPPGARTVTVEATGTEPVRVRIRDS</sequence>
<dbReference type="InterPro" id="IPR041036">
    <property type="entry name" value="GH5_C"/>
</dbReference>
<dbReference type="SUPFAM" id="SSF51445">
    <property type="entry name" value="(Trans)glycosidases"/>
    <property type="match status" value="1"/>
</dbReference>
<keyword evidence="2 4" id="KW-0378">Hydrolase</keyword>
<evidence type="ECO:0000259" key="7">
    <source>
        <dbReference type="Pfam" id="PF18564"/>
    </source>
</evidence>
<evidence type="ECO:0000259" key="6">
    <source>
        <dbReference type="Pfam" id="PF00150"/>
    </source>
</evidence>